<gene>
    <name evidence="1" type="ORF">UFOPK3564_02302</name>
</gene>
<sequence>MNYSGDYQRHGFAPRVSNTAVSDPHLWADARAERARERREREQTDRDVQTLEQAAPTYDAIVTALRETDRETSDLLVRALLIAWQRRRAEVPDPRVPARLKHAIDAGAGAKRGIPIADVNVGVLEAKVPRGLVRDTLTQLDEDRRYLVCTEVESAMDASRWLSARYLGHQGFLNVLERIDRQLG</sequence>
<evidence type="ECO:0000313" key="1">
    <source>
        <dbReference type="EMBL" id="CAB4929668.1"/>
    </source>
</evidence>
<dbReference type="AlphaFoldDB" id="A0A6J7IEX5"/>
<proteinExistence type="predicted"/>
<dbReference type="EMBL" id="CAFBMK010000155">
    <property type="protein sequence ID" value="CAB4929668.1"/>
    <property type="molecule type" value="Genomic_DNA"/>
</dbReference>
<accession>A0A6J7IEX5</accession>
<reference evidence="1" key="1">
    <citation type="submission" date="2020-05" db="EMBL/GenBank/DDBJ databases">
        <authorList>
            <person name="Chiriac C."/>
            <person name="Salcher M."/>
            <person name="Ghai R."/>
            <person name="Kavagutti S V."/>
        </authorList>
    </citation>
    <scope>NUCLEOTIDE SEQUENCE</scope>
</reference>
<name>A0A6J7IEX5_9ZZZZ</name>
<protein>
    <submittedName>
        <fullName evidence="1">Unannotated protein</fullName>
    </submittedName>
</protein>
<organism evidence="1">
    <name type="scientific">freshwater metagenome</name>
    <dbReference type="NCBI Taxonomy" id="449393"/>
    <lineage>
        <taxon>unclassified sequences</taxon>
        <taxon>metagenomes</taxon>
        <taxon>ecological metagenomes</taxon>
    </lineage>
</organism>